<keyword evidence="5" id="KW-0238">DNA-binding</keyword>
<comment type="subcellular location">
    <subcellularLocation>
        <location evidence="1">Nucleus</location>
    </subcellularLocation>
</comment>
<dbReference type="GO" id="GO:0005634">
    <property type="term" value="C:nucleus"/>
    <property type="evidence" value="ECO:0007669"/>
    <property type="project" value="UniProtKB-SubCell"/>
</dbReference>
<evidence type="ECO:0000313" key="10">
    <source>
        <dbReference type="EMBL" id="JAT46600.1"/>
    </source>
</evidence>
<accession>A0A1D1XW45</accession>
<keyword evidence="3" id="KW-0597">Phosphoprotein</keyword>
<dbReference type="PANTHER" id="PTHR10015">
    <property type="entry name" value="HEAT SHOCK TRANSCRIPTION FACTOR"/>
    <property type="match status" value="1"/>
</dbReference>
<keyword evidence="6" id="KW-0539">Nucleus</keyword>
<proteinExistence type="inferred from homology"/>
<gene>
    <name evidence="10" type="primary">HSFA6b_1</name>
    <name evidence="10" type="ORF">g.42967</name>
</gene>
<evidence type="ECO:0000256" key="4">
    <source>
        <dbReference type="ARBA" id="ARBA00023016"/>
    </source>
</evidence>
<feature type="domain" description="HSF-type DNA-binding" evidence="9">
    <location>
        <begin position="66"/>
        <end position="119"/>
    </location>
</feature>
<dbReference type="InterPro" id="IPR036388">
    <property type="entry name" value="WH-like_DNA-bd_sf"/>
</dbReference>
<evidence type="ECO:0000256" key="2">
    <source>
        <dbReference type="ARBA" id="ARBA00011233"/>
    </source>
</evidence>
<feature type="non-terminal residue" evidence="10">
    <location>
        <position position="119"/>
    </location>
</feature>
<dbReference type="EMBL" id="GDJX01021336">
    <property type="protein sequence ID" value="JAT46600.1"/>
    <property type="molecule type" value="Transcribed_RNA"/>
</dbReference>
<keyword evidence="4" id="KW-0346">Stress response</keyword>
<comment type="similarity">
    <text evidence="7">Belongs to the HSF family.</text>
</comment>
<dbReference type="Gene3D" id="1.10.10.10">
    <property type="entry name" value="Winged helix-like DNA-binding domain superfamily/Winged helix DNA-binding domain"/>
    <property type="match status" value="1"/>
</dbReference>
<protein>
    <submittedName>
        <fullName evidence="10">Heat stress transcription factor A-6b</fullName>
    </submittedName>
</protein>
<dbReference type="GO" id="GO:0006357">
    <property type="term" value="P:regulation of transcription by RNA polymerase II"/>
    <property type="evidence" value="ECO:0007669"/>
    <property type="project" value="TreeGrafter"/>
</dbReference>
<dbReference type="GO" id="GO:0034605">
    <property type="term" value="P:cellular response to heat"/>
    <property type="evidence" value="ECO:0007669"/>
    <property type="project" value="TreeGrafter"/>
</dbReference>
<dbReference type="InterPro" id="IPR000232">
    <property type="entry name" value="HSF_DNA-bd"/>
</dbReference>
<dbReference type="GO" id="GO:0000978">
    <property type="term" value="F:RNA polymerase II cis-regulatory region sequence-specific DNA binding"/>
    <property type="evidence" value="ECO:0007669"/>
    <property type="project" value="TreeGrafter"/>
</dbReference>
<evidence type="ECO:0000256" key="7">
    <source>
        <dbReference type="RuleBase" id="RU004020"/>
    </source>
</evidence>
<evidence type="ECO:0000259" key="9">
    <source>
        <dbReference type="SMART" id="SM00415"/>
    </source>
</evidence>
<dbReference type="SMART" id="SM00415">
    <property type="entry name" value="HSF"/>
    <property type="match status" value="1"/>
</dbReference>
<feature type="region of interest" description="Disordered" evidence="8">
    <location>
        <begin position="38"/>
        <end position="66"/>
    </location>
</feature>
<dbReference type="InterPro" id="IPR036390">
    <property type="entry name" value="WH_DNA-bd_sf"/>
</dbReference>
<dbReference type="PRINTS" id="PR00056">
    <property type="entry name" value="HSFDOMAIN"/>
</dbReference>
<comment type="subunit">
    <text evidence="2">Homotrimer.</text>
</comment>
<evidence type="ECO:0000256" key="1">
    <source>
        <dbReference type="ARBA" id="ARBA00004123"/>
    </source>
</evidence>
<dbReference type="GO" id="GO:0003700">
    <property type="term" value="F:DNA-binding transcription factor activity"/>
    <property type="evidence" value="ECO:0007669"/>
    <property type="project" value="InterPro"/>
</dbReference>
<name>A0A1D1XW45_9ARAE</name>
<dbReference type="Pfam" id="PF00447">
    <property type="entry name" value="HSF_DNA-bind"/>
    <property type="match status" value="1"/>
</dbReference>
<dbReference type="PANTHER" id="PTHR10015:SF322">
    <property type="entry name" value="HEAT STRESS TRANSCRIPTION FACTOR A-7A"/>
    <property type="match status" value="1"/>
</dbReference>
<dbReference type="SUPFAM" id="SSF46785">
    <property type="entry name" value="Winged helix' DNA-binding domain"/>
    <property type="match status" value="1"/>
</dbReference>
<reference evidence="10" key="1">
    <citation type="submission" date="2015-07" db="EMBL/GenBank/DDBJ databases">
        <title>Transcriptome Assembly of Anthurium amnicola.</title>
        <authorList>
            <person name="Suzuki J."/>
        </authorList>
    </citation>
    <scope>NUCLEOTIDE SEQUENCE</scope>
</reference>
<evidence type="ECO:0000256" key="8">
    <source>
        <dbReference type="SAM" id="MobiDB-lite"/>
    </source>
</evidence>
<evidence type="ECO:0000256" key="3">
    <source>
        <dbReference type="ARBA" id="ARBA00022553"/>
    </source>
</evidence>
<evidence type="ECO:0000256" key="6">
    <source>
        <dbReference type="ARBA" id="ARBA00023242"/>
    </source>
</evidence>
<organism evidence="10">
    <name type="scientific">Anthurium amnicola</name>
    <dbReference type="NCBI Taxonomy" id="1678845"/>
    <lineage>
        <taxon>Eukaryota</taxon>
        <taxon>Viridiplantae</taxon>
        <taxon>Streptophyta</taxon>
        <taxon>Embryophyta</taxon>
        <taxon>Tracheophyta</taxon>
        <taxon>Spermatophyta</taxon>
        <taxon>Magnoliopsida</taxon>
        <taxon>Liliopsida</taxon>
        <taxon>Araceae</taxon>
        <taxon>Pothoideae</taxon>
        <taxon>Potheae</taxon>
        <taxon>Anthurium</taxon>
    </lineage>
</organism>
<sequence>MLFQSGQLLQEGVRFLVGVGLFLVVVMDFLHPVKEEFPGTGSSGAGAPPGPEPLAPQPIEGLHDPGPPPFLTKTYDMVDDPATDRVVSWSTANNSFIVWDPHIFSMSLLPRYFKHNNFS</sequence>
<dbReference type="AlphaFoldDB" id="A0A1D1XW45"/>
<evidence type="ECO:0000256" key="5">
    <source>
        <dbReference type="ARBA" id="ARBA00023125"/>
    </source>
</evidence>